<accession>A0A895YQM2</accession>
<reference evidence="1" key="1">
    <citation type="submission" date="2021-02" db="EMBL/GenBank/DDBJ databases">
        <title>Natrosporangium hydrolyticum gen. nov., sp. nov, a haloalkaliphilic actinobacterium from a soda solonchak soil.</title>
        <authorList>
            <person name="Sorokin D.Y."/>
            <person name="Khijniak T.V."/>
            <person name="Zakharycheva A.P."/>
            <person name="Boueva O.V."/>
            <person name="Ariskina E.V."/>
            <person name="Hahnke R.L."/>
            <person name="Bunk B."/>
            <person name="Sproer C."/>
            <person name="Schumann P."/>
            <person name="Evtushenko L.I."/>
            <person name="Kublanov I.V."/>
        </authorList>
    </citation>
    <scope>NUCLEOTIDE SEQUENCE</scope>
    <source>
        <strain evidence="1">DSM 106523</strain>
    </source>
</reference>
<dbReference type="Proteomes" id="UP000662857">
    <property type="component" value="Chromosome"/>
</dbReference>
<dbReference type="KEGG" id="nhy:JQS43_09130"/>
<dbReference type="EMBL" id="CP070499">
    <property type="protein sequence ID" value="QSB16420.1"/>
    <property type="molecule type" value="Genomic_DNA"/>
</dbReference>
<sequence length="201" mass="21397">MQTGTNIDQRRRRGLQLAALLVVVAAVVVAVGLRLVGPAEDQPAAPVAGGDDRPLPEQLADEVVTLLEGASLAEHAAHGHHFDEDAHGIVCAADTLGFEPTTASTVDEVETIYAHHMCAEYGPGLYWPDALRASGPLVVELDTAPASIMLPEQALVGEEGVTHADRVRSILPEEYHEQVIAADGFDPDVAEVLRDRFESIS</sequence>
<keyword evidence="2" id="KW-1185">Reference proteome</keyword>
<name>A0A895YQM2_9ACTN</name>
<proteinExistence type="predicted"/>
<organism evidence="1 2">
    <name type="scientific">Natronosporangium hydrolyticum</name>
    <dbReference type="NCBI Taxonomy" id="2811111"/>
    <lineage>
        <taxon>Bacteria</taxon>
        <taxon>Bacillati</taxon>
        <taxon>Actinomycetota</taxon>
        <taxon>Actinomycetes</taxon>
        <taxon>Micromonosporales</taxon>
        <taxon>Micromonosporaceae</taxon>
        <taxon>Natronosporangium</taxon>
    </lineage>
</organism>
<evidence type="ECO:0000313" key="1">
    <source>
        <dbReference type="EMBL" id="QSB16420.1"/>
    </source>
</evidence>
<dbReference type="RefSeq" id="WP_239678634.1">
    <property type="nucleotide sequence ID" value="NZ_CP070499.1"/>
</dbReference>
<dbReference type="AlphaFoldDB" id="A0A895YQM2"/>
<protein>
    <submittedName>
        <fullName evidence="1">Uncharacterized protein</fullName>
    </submittedName>
</protein>
<gene>
    <name evidence="1" type="ORF">JQS43_09130</name>
</gene>
<evidence type="ECO:0000313" key="2">
    <source>
        <dbReference type="Proteomes" id="UP000662857"/>
    </source>
</evidence>